<dbReference type="CDD" id="cd03217">
    <property type="entry name" value="ABC_FeS_Assembly"/>
    <property type="match status" value="1"/>
</dbReference>
<gene>
    <name evidence="5" type="primary">sufC</name>
    <name evidence="5" type="ORF">ENI09_00975</name>
</gene>
<organism evidence="5">
    <name type="scientific">candidate division WWE3 bacterium</name>
    <dbReference type="NCBI Taxonomy" id="2053526"/>
    <lineage>
        <taxon>Bacteria</taxon>
        <taxon>Katanobacteria</taxon>
    </lineage>
</organism>
<dbReference type="GO" id="GO:0016887">
    <property type="term" value="F:ATP hydrolysis activity"/>
    <property type="evidence" value="ECO:0007669"/>
    <property type="project" value="InterPro"/>
</dbReference>
<name>A0A7C1P655_UNCKA</name>
<dbReference type="PANTHER" id="PTHR43204">
    <property type="entry name" value="ABC TRANSPORTER I FAMILY MEMBER 6, CHLOROPLASTIC"/>
    <property type="match status" value="1"/>
</dbReference>
<dbReference type="SMART" id="SM00382">
    <property type="entry name" value="AAA"/>
    <property type="match status" value="1"/>
</dbReference>
<sequence>MAQKAKPNLKIENLHVSADGTRILNGVDLVIKPGEVHALMGPNGSGKSTLALALAGHPGYKITKGKVFLGRKDITALDPEDRAKAGLFLAFQHPVGTEGVSVFNFVKTAMQEQGRKLPPSTLLKDLKKISEEIGLDEDFLRRSVNVSFSGGEKKRSEVLQAMMLSPRFPVFDEIDSGLDVDALRLIAQKISALAKGGSGILVITHYQRILQHLKPDFVHVMVGGKIAESGDAKLAVRLEKRGYKDYK</sequence>
<reference evidence="5" key="1">
    <citation type="journal article" date="2020" name="mSystems">
        <title>Genome- and Community-Level Interaction Insights into Carbon Utilization and Element Cycling Functions of Hydrothermarchaeota in Hydrothermal Sediment.</title>
        <authorList>
            <person name="Zhou Z."/>
            <person name="Liu Y."/>
            <person name="Xu W."/>
            <person name="Pan J."/>
            <person name="Luo Z.H."/>
            <person name="Li M."/>
        </authorList>
    </citation>
    <scope>NUCLEOTIDE SEQUENCE [LARGE SCALE GENOMIC DNA]</scope>
    <source>
        <strain evidence="5">HyVt-365</strain>
    </source>
</reference>
<dbReference type="NCBIfam" id="TIGR01978">
    <property type="entry name" value="sufC"/>
    <property type="match status" value="1"/>
</dbReference>
<dbReference type="AlphaFoldDB" id="A0A7C1P655"/>
<dbReference type="InterPro" id="IPR010230">
    <property type="entry name" value="FeS-cluster_ATPase_SufC"/>
</dbReference>
<dbReference type="SUPFAM" id="SSF52540">
    <property type="entry name" value="P-loop containing nucleoside triphosphate hydrolases"/>
    <property type="match status" value="1"/>
</dbReference>
<evidence type="ECO:0000313" key="5">
    <source>
        <dbReference type="EMBL" id="HEB13971.1"/>
    </source>
</evidence>
<evidence type="ECO:0000256" key="1">
    <source>
        <dbReference type="ARBA" id="ARBA00006216"/>
    </source>
</evidence>
<evidence type="ECO:0000256" key="3">
    <source>
        <dbReference type="ARBA" id="ARBA00022840"/>
    </source>
</evidence>
<dbReference type="Proteomes" id="UP000885744">
    <property type="component" value="Unassembled WGS sequence"/>
</dbReference>
<dbReference type="EMBL" id="DRHH01000041">
    <property type="protein sequence ID" value="HEB13971.1"/>
    <property type="molecule type" value="Genomic_DNA"/>
</dbReference>
<dbReference type="InterPro" id="IPR027417">
    <property type="entry name" value="P-loop_NTPase"/>
</dbReference>
<proteinExistence type="inferred from homology"/>
<dbReference type="GO" id="GO:0005524">
    <property type="term" value="F:ATP binding"/>
    <property type="evidence" value="ECO:0007669"/>
    <property type="project" value="UniProtKB-KW"/>
</dbReference>
<evidence type="ECO:0000256" key="2">
    <source>
        <dbReference type="ARBA" id="ARBA00022741"/>
    </source>
</evidence>
<evidence type="ECO:0000259" key="4">
    <source>
        <dbReference type="PROSITE" id="PS50893"/>
    </source>
</evidence>
<accession>A0A7C1P655</accession>
<dbReference type="InterPro" id="IPR003593">
    <property type="entry name" value="AAA+_ATPase"/>
</dbReference>
<feature type="domain" description="ABC transporter" evidence="4">
    <location>
        <begin position="9"/>
        <end position="247"/>
    </location>
</feature>
<keyword evidence="3" id="KW-0067">ATP-binding</keyword>
<keyword evidence="2" id="KW-0547">Nucleotide-binding</keyword>
<dbReference type="Pfam" id="PF00005">
    <property type="entry name" value="ABC_tran"/>
    <property type="match status" value="1"/>
</dbReference>
<protein>
    <submittedName>
        <fullName evidence="5">Fe-S cluster assembly ATPase SufC</fullName>
    </submittedName>
</protein>
<dbReference type="PROSITE" id="PS50893">
    <property type="entry name" value="ABC_TRANSPORTER_2"/>
    <property type="match status" value="1"/>
</dbReference>
<dbReference type="InterPro" id="IPR003439">
    <property type="entry name" value="ABC_transporter-like_ATP-bd"/>
</dbReference>
<dbReference type="PANTHER" id="PTHR43204:SF1">
    <property type="entry name" value="ABC TRANSPORTER I FAMILY MEMBER 6, CHLOROPLASTIC"/>
    <property type="match status" value="1"/>
</dbReference>
<dbReference type="Gene3D" id="3.40.50.300">
    <property type="entry name" value="P-loop containing nucleotide triphosphate hydrolases"/>
    <property type="match status" value="1"/>
</dbReference>
<comment type="caution">
    <text evidence="5">The sequence shown here is derived from an EMBL/GenBank/DDBJ whole genome shotgun (WGS) entry which is preliminary data.</text>
</comment>
<comment type="similarity">
    <text evidence="1">Belongs to the ABC transporter superfamily. Ycf16 family.</text>
</comment>